<reference evidence="2 3" key="1">
    <citation type="journal article" date="2014" name="Am. J. Bot.">
        <title>Genome assembly and annotation for red clover (Trifolium pratense; Fabaceae).</title>
        <authorList>
            <person name="Istvanek J."/>
            <person name="Jaros M."/>
            <person name="Krenek A."/>
            <person name="Repkova J."/>
        </authorList>
    </citation>
    <scope>NUCLEOTIDE SEQUENCE [LARGE SCALE GENOMIC DNA]</scope>
    <source>
        <strain evidence="3">cv. Tatra</strain>
        <tissue evidence="2">Young leaves</tissue>
    </source>
</reference>
<feature type="region of interest" description="Disordered" evidence="1">
    <location>
        <begin position="89"/>
        <end position="113"/>
    </location>
</feature>
<dbReference type="STRING" id="57577.A0A2K3LZV8"/>
<accession>A0A2K3LZV8</accession>
<dbReference type="Proteomes" id="UP000236291">
    <property type="component" value="Unassembled WGS sequence"/>
</dbReference>
<evidence type="ECO:0000313" key="3">
    <source>
        <dbReference type="Proteomes" id="UP000236291"/>
    </source>
</evidence>
<sequence length="113" mass="12612">MNEAKVHTVVELGGLETKSTESLLCDVDDFEESEKQQQQQKQLPLKNSLSPRQMKSLVALCDTLLPSIIDNNVVASSDEYVNNFYRTSASMAGTPERSEGKKVSMKENMKIDD</sequence>
<evidence type="ECO:0000313" key="2">
    <source>
        <dbReference type="EMBL" id="PNX84080.1"/>
    </source>
</evidence>
<evidence type="ECO:0000256" key="1">
    <source>
        <dbReference type="SAM" id="MobiDB-lite"/>
    </source>
</evidence>
<dbReference type="AlphaFoldDB" id="A0A2K3LZV8"/>
<name>A0A2K3LZV8_TRIPR</name>
<feature type="compositionally biased region" description="Basic and acidic residues" evidence="1">
    <location>
        <begin position="96"/>
        <end position="113"/>
    </location>
</feature>
<gene>
    <name evidence="2" type="ORF">L195_g040133</name>
</gene>
<proteinExistence type="predicted"/>
<protein>
    <submittedName>
        <fullName evidence="2">Long-chain-alcohol oxidase FAO4A-like protein</fullName>
    </submittedName>
</protein>
<reference evidence="2 3" key="2">
    <citation type="journal article" date="2017" name="Front. Plant Sci.">
        <title>Gene Classification and Mining of Molecular Markers Useful in Red Clover (Trifolium pratense) Breeding.</title>
        <authorList>
            <person name="Istvanek J."/>
            <person name="Dluhosova J."/>
            <person name="Dluhos P."/>
            <person name="Patkova L."/>
            <person name="Nedelnik J."/>
            <person name="Repkova J."/>
        </authorList>
    </citation>
    <scope>NUCLEOTIDE SEQUENCE [LARGE SCALE GENOMIC DNA]</scope>
    <source>
        <strain evidence="3">cv. Tatra</strain>
        <tissue evidence="2">Young leaves</tissue>
    </source>
</reference>
<organism evidence="2 3">
    <name type="scientific">Trifolium pratense</name>
    <name type="common">Red clover</name>
    <dbReference type="NCBI Taxonomy" id="57577"/>
    <lineage>
        <taxon>Eukaryota</taxon>
        <taxon>Viridiplantae</taxon>
        <taxon>Streptophyta</taxon>
        <taxon>Embryophyta</taxon>
        <taxon>Tracheophyta</taxon>
        <taxon>Spermatophyta</taxon>
        <taxon>Magnoliopsida</taxon>
        <taxon>eudicotyledons</taxon>
        <taxon>Gunneridae</taxon>
        <taxon>Pentapetalae</taxon>
        <taxon>rosids</taxon>
        <taxon>fabids</taxon>
        <taxon>Fabales</taxon>
        <taxon>Fabaceae</taxon>
        <taxon>Papilionoideae</taxon>
        <taxon>50 kb inversion clade</taxon>
        <taxon>NPAAA clade</taxon>
        <taxon>Hologalegina</taxon>
        <taxon>IRL clade</taxon>
        <taxon>Trifolieae</taxon>
        <taxon>Trifolium</taxon>
    </lineage>
</organism>
<comment type="caution">
    <text evidence="2">The sequence shown here is derived from an EMBL/GenBank/DDBJ whole genome shotgun (WGS) entry which is preliminary data.</text>
</comment>
<dbReference type="EMBL" id="ASHM01045535">
    <property type="protein sequence ID" value="PNX84080.1"/>
    <property type="molecule type" value="Genomic_DNA"/>
</dbReference>